<evidence type="ECO:0000313" key="2">
    <source>
        <dbReference type="EMBL" id="CAF4733653.1"/>
    </source>
</evidence>
<organism evidence="5 6">
    <name type="scientific">Rotaria magnacalcarata</name>
    <dbReference type="NCBI Taxonomy" id="392030"/>
    <lineage>
        <taxon>Eukaryota</taxon>
        <taxon>Metazoa</taxon>
        <taxon>Spiralia</taxon>
        <taxon>Gnathifera</taxon>
        <taxon>Rotifera</taxon>
        <taxon>Eurotatoria</taxon>
        <taxon>Bdelloidea</taxon>
        <taxon>Philodinida</taxon>
        <taxon>Philodinidae</taxon>
        <taxon>Rotaria</taxon>
    </lineage>
</organism>
<dbReference type="EMBL" id="CAJOBH010225607">
    <property type="protein sequence ID" value="CAF5048874.1"/>
    <property type="molecule type" value="Genomic_DNA"/>
</dbReference>
<feature type="region of interest" description="Disordered" evidence="1">
    <location>
        <begin position="1"/>
        <end position="21"/>
    </location>
</feature>
<dbReference type="EMBL" id="CAJOBJ010327533">
    <property type="protein sequence ID" value="CAF5177534.1"/>
    <property type="molecule type" value="Genomic_DNA"/>
</dbReference>
<sequence length="21" mass="2271">TKERSGHGSALTVEPTLEDDE</sequence>
<accession>A0A8S3H7X7</accession>
<evidence type="ECO:0000313" key="6">
    <source>
        <dbReference type="Proteomes" id="UP000681720"/>
    </source>
</evidence>
<gene>
    <name evidence="2" type="ORF">BYL167_LOCUS45369</name>
    <name evidence="4" type="ORF">BYL167_LOCUS57819</name>
    <name evidence="3" type="ORF">GIL414_LOCUS50348</name>
    <name evidence="5" type="ORF">GIL414_LOCUS68199</name>
</gene>
<evidence type="ECO:0000256" key="1">
    <source>
        <dbReference type="SAM" id="MobiDB-lite"/>
    </source>
</evidence>
<dbReference type="EMBL" id="CAJOBJ010167554">
    <property type="protein sequence ID" value="CAF4870336.1"/>
    <property type="molecule type" value="Genomic_DNA"/>
</dbReference>
<evidence type="ECO:0000313" key="4">
    <source>
        <dbReference type="EMBL" id="CAF5048874.1"/>
    </source>
</evidence>
<reference evidence="5" key="1">
    <citation type="submission" date="2021-02" db="EMBL/GenBank/DDBJ databases">
        <authorList>
            <person name="Nowell W R."/>
        </authorList>
    </citation>
    <scope>NUCLEOTIDE SEQUENCE</scope>
</reference>
<comment type="caution">
    <text evidence="5">The sequence shown here is derived from an EMBL/GenBank/DDBJ whole genome shotgun (WGS) entry which is preliminary data.</text>
</comment>
<feature type="non-terminal residue" evidence="5">
    <location>
        <position position="1"/>
    </location>
</feature>
<evidence type="ECO:0000313" key="5">
    <source>
        <dbReference type="EMBL" id="CAF5177534.1"/>
    </source>
</evidence>
<name>A0A8S3H7X7_9BILA</name>
<protein>
    <submittedName>
        <fullName evidence="5">Uncharacterized protein</fullName>
    </submittedName>
</protein>
<dbReference type="Proteomes" id="UP000681720">
    <property type="component" value="Unassembled WGS sequence"/>
</dbReference>
<dbReference type="EMBL" id="CAJOBH010125671">
    <property type="protein sequence ID" value="CAF4733653.1"/>
    <property type="molecule type" value="Genomic_DNA"/>
</dbReference>
<dbReference type="AlphaFoldDB" id="A0A8S3H7X7"/>
<evidence type="ECO:0000313" key="3">
    <source>
        <dbReference type="EMBL" id="CAF4870336.1"/>
    </source>
</evidence>
<proteinExistence type="predicted"/>
<dbReference type="Proteomes" id="UP000681967">
    <property type="component" value="Unassembled WGS sequence"/>
</dbReference>